<feature type="chain" id="PRO_5003523489" description="RING-type domain-containing protein" evidence="4">
    <location>
        <begin position="17"/>
        <end position="525"/>
    </location>
</feature>
<feature type="non-terminal residue" evidence="6">
    <location>
        <position position="1"/>
    </location>
</feature>
<dbReference type="InterPro" id="IPR001841">
    <property type="entry name" value="Znf_RING"/>
</dbReference>
<feature type="compositionally biased region" description="Basic and acidic residues" evidence="2">
    <location>
        <begin position="506"/>
        <end position="525"/>
    </location>
</feature>
<feature type="region of interest" description="Disordered" evidence="2">
    <location>
        <begin position="414"/>
        <end position="445"/>
    </location>
</feature>
<dbReference type="OrthoDB" id="8062037at2759"/>
<feature type="compositionally biased region" description="Polar residues" evidence="2">
    <location>
        <begin position="298"/>
        <end position="307"/>
    </location>
</feature>
<keyword evidence="1" id="KW-0863">Zinc-finger</keyword>
<dbReference type="PANTHER" id="PTHR22765:SF416">
    <property type="entry name" value="E3 UBIQUITIN-PROTEIN LIGASE GODZILLA"/>
    <property type="match status" value="1"/>
</dbReference>
<dbReference type="GO" id="GO:0061630">
    <property type="term" value="F:ubiquitin protein ligase activity"/>
    <property type="evidence" value="ECO:0007669"/>
    <property type="project" value="TreeGrafter"/>
</dbReference>
<organism evidence="6 7">
    <name type="scientific">Hypocrea virens (strain Gv29-8 / FGSC 10586)</name>
    <name type="common">Gliocladium virens</name>
    <name type="synonym">Trichoderma virens</name>
    <dbReference type="NCBI Taxonomy" id="413071"/>
    <lineage>
        <taxon>Eukaryota</taxon>
        <taxon>Fungi</taxon>
        <taxon>Dikarya</taxon>
        <taxon>Ascomycota</taxon>
        <taxon>Pezizomycotina</taxon>
        <taxon>Sordariomycetes</taxon>
        <taxon>Hypocreomycetidae</taxon>
        <taxon>Hypocreales</taxon>
        <taxon>Hypocreaceae</taxon>
        <taxon>Trichoderma</taxon>
    </lineage>
</organism>
<keyword evidence="4" id="KW-0732">Signal</keyword>
<keyword evidence="3" id="KW-1133">Transmembrane helix</keyword>
<dbReference type="InParanoid" id="G9MM29"/>
<sequence length="525" mass="56184">SILVAILGLLVAAVSAQDNNVSTSPQSDQPPDWATNNALQMNLSTPNGESDPIQYTVIPVLPNAGVNGSSNGTQVQTVNINGVMIAADVSNFNKITSSNDVAYLSCDPQSNTFISTNRMLNDLIDANPKAIVLYSLGGTWCSLDFANPPSFSNILSMADSGEAQGVLNSLNGTATGRVVNVSITGNASNTDPNNNSGGGSSNSTVAMSILYTITALITLLFLVIIATGAVRAHRYPERYGPRRALGGRPRQSRAKGLARAVLETLPIVKFNNNQEPIKPDPDLELDAATTDGRDARTQRSSSILTQEVQHEVATATPATAAAATGDSKTRDAAPVAEAHGAVETPAPPPVVNVGCSICTEDFTEGEDMRVLPCNHTFHPNCIDPWLINVSGTCPLCRLDLRPEAETHEGDIGLATALNRGPGDRNSTLPPPLALEGEDGEGSHAHHRHRISRFFDVNRLRQATAEEQIEALRQMRSTRHNDTEAPEAGAVHDAERERGQRAHLTAKLKEKFRIRTRARSPDRRQD</sequence>
<feature type="region of interest" description="Disordered" evidence="2">
    <location>
        <begin position="477"/>
        <end position="525"/>
    </location>
</feature>
<evidence type="ECO:0000256" key="4">
    <source>
        <dbReference type="SAM" id="SignalP"/>
    </source>
</evidence>
<dbReference type="Gene3D" id="3.30.40.10">
    <property type="entry name" value="Zinc/RING finger domain, C3HC4 (zinc finger)"/>
    <property type="match status" value="1"/>
</dbReference>
<keyword evidence="1" id="KW-0479">Metal-binding</keyword>
<evidence type="ECO:0000313" key="7">
    <source>
        <dbReference type="Proteomes" id="UP000007115"/>
    </source>
</evidence>
<dbReference type="SUPFAM" id="SSF57850">
    <property type="entry name" value="RING/U-box"/>
    <property type="match status" value="1"/>
</dbReference>
<keyword evidence="1" id="KW-0862">Zinc</keyword>
<dbReference type="eggNOG" id="KOG4628">
    <property type="taxonomic scope" value="Eukaryota"/>
</dbReference>
<evidence type="ECO:0000259" key="5">
    <source>
        <dbReference type="PROSITE" id="PS50089"/>
    </source>
</evidence>
<dbReference type="STRING" id="413071.G9MM29"/>
<dbReference type="GeneID" id="25787024"/>
<feature type="signal peptide" evidence="4">
    <location>
        <begin position="1"/>
        <end position="16"/>
    </location>
</feature>
<dbReference type="Proteomes" id="UP000007115">
    <property type="component" value="Unassembled WGS sequence"/>
</dbReference>
<dbReference type="InterPro" id="IPR051826">
    <property type="entry name" value="E3_ubiquitin-ligase_domain"/>
</dbReference>
<dbReference type="PANTHER" id="PTHR22765">
    <property type="entry name" value="RING FINGER AND PROTEASE ASSOCIATED DOMAIN-CONTAINING"/>
    <property type="match status" value="1"/>
</dbReference>
<dbReference type="InterPro" id="IPR013083">
    <property type="entry name" value="Znf_RING/FYVE/PHD"/>
</dbReference>
<evidence type="ECO:0000256" key="2">
    <source>
        <dbReference type="SAM" id="MobiDB-lite"/>
    </source>
</evidence>
<feature type="transmembrane region" description="Helical" evidence="3">
    <location>
        <begin position="209"/>
        <end position="230"/>
    </location>
</feature>
<dbReference type="RefSeq" id="XP_013958608.1">
    <property type="nucleotide sequence ID" value="XM_014103133.2"/>
</dbReference>
<dbReference type="HOGENOM" id="CLU_008264_1_0_1"/>
<keyword evidence="3" id="KW-0812">Transmembrane</keyword>
<feature type="region of interest" description="Disordered" evidence="2">
    <location>
        <begin position="292"/>
        <end position="328"/>
    </location>
</feature>
<dbReference type="GO" id="GO:0006511">
    <property type="term" value="P:ubiquitin-dependent protein catabolic process"/>
    <property type="evidence" value="ECO:0007669"/>
    <property type="project" value="TreeGrafter"/>
</dbReference>
<proteinExistence type="predicted"/>
<feature type="domain" description="RING-type" evidence="5">
    <location>
        <begin position="355"/>
        <end position="397"/>
    </location>
</feature>
<dbReference type="Pfam" id="PF13639">
    <property type="entry name" value="zf-RING_2"/>
    <property type="match status" value="1"/>
</dbReference>
<dbReference type="GO" id="GO:0008270">
    <property type="term" value="F:zinc ion binding"/>
    <property type="evidence" value="ECO:0007669"/>
    <property type="project" value="UniProtKB-KW"/>
</dbReference>
<keyword evidence="3" id="KW-0472">Membrane</keyword>
<evidence type="ECO:0000313" key="6">
    <source>
        <dbReference type="EMBL" id="EHK24399.1"/>
    </source>
</evidence>
<keyword evidence="7" id="KW-1185">Reference proteome</keyword>
<name>G9MM29_HYPVG</name>
<dbReference type="PROSITE" id="PS50089">
    <property type="entry name" value="ZF_RING_2"/>
    <property type="match status" value="1"/>
</dbReference>
<dbReference type="AlphaFoldDB" id="G9MM29"/>
<dbReference type="SMART" id="SM00184">
    <property type="entry name" value="RING"/>
    <property type="match status" value="1"/>
</dbReference>
<evidence type="ECO:0000256" key="1">
    <source>
        <dbReference type="PROSITE-ProRule" id="PRU00175"/>
    </source>
</evidence>
<accession>G9MM29</accession>
<feature type="non-terminal residue" evidence="6">
    <location>
        <position position="525"/>
    </location>
</feature>
<dbReference type="VEuPathDB" id="FungiDB:TRIVIDRAFT_115816"/>
<evidence type="ECO:0000256" key="3">
    <source>
        <dbReference type="SAM" id="Phobius"/>
    </source>
</evidence>
<gene>
    <name evidence="6" type="ORF">TRIVIDRAFT_115816</name>
</gene>
<dbReference type="EMBL" id="ABDF02000004">
    <property type="protein sequence ID" value="EHK24399.1"/>
    <property type="molecule type" value="Genomic_DNA"/>
</dbReference>
<comment type="caution">
    <text evidence="6">The sequence shown here is derived from an EMBL/GenBank/DDBJ whole genome shotgun (WGS) entry which is preliminary data.</text>
</comment>
<dbReference type="GO" id="GO:0005737">
    <property type="term" value="C:cytoplasm"/>
    <property type="evidence" value="ECO:0007669"/>
    <property type="project" value="TreeGrafter"/>
</dbReference>
<dbReference type="CDD" id="cd16454">
    <property type="entry name" value="RING-H2_PA-TM-RING"/>
    <property type="match status" value="1"/>
</dbReference>
<dbReference type="OMA" id="PGCSICT"/>
<protein>
    <recommendedName>
        <fullName evidence="5">RING-type domain-containing protein</fullName>
    </recommendedName>
</protein>
<reference evidence="6 7" key="1">
    <citation type="journal article" date="2011" name="Genome Biol.">
        <title>Comparative genome sequence analysis underscores mycoparasitism as the ancestral life style of Trichoderma.</title>
        <authorList>
            <person name="Kubicek C.P."/>
            <person name="Herrera-Estrella A."/>
            <person name="Seidl-Seiboth V."/>
            <person name="Martinez D.A."/>
            <person name="Druzhinina I.S."/>
            <person name="Thon M."/>
            <person name="Zeilinger S."/>
            <person name="Casas-Flores S."/>
            <person name="Horwitz B.A."/>
            <person name="Mukherjee P.K."/>
            <person name="Mukherjee M."/>
            <person name="Kredics L."/>
            <person name="Alcaraz L.D."/>
            <person name="Aerts A."/>
            <person name="Antal Z."/>
            <person name="Atanasova L."/>
            <person name="Cervantes-Badillo M.G."/>
            <person name="Challacombe J."/>
            <person name="Chertkov O."/>
            <person name="McCluskey K."/>
            <person name="Coulpier F."/>
            <person name="Deshpande N."/>
            <person name="von Doehren H."/>
            <person name="Ebbole D.J."/>
            <person name="Esquivel-Naranjo E.U."/>
            <person name="Fekete E."/>
            <person name="Flipphi M."/>
            <person name="Glaser F."/>
            <person name="Gomez-Rodriguez E.Y."/>
            <person name="Gruber S."/>
            <person name="Han C."/>
            <person name="Henrissat B."/>
            <person name="Hermosa R."/>
            <person name="Hernandez-Onate M."/>
            <person name="Karaffa L."/>
            <person name="Kosti I."/>
            <person name="Le Crom S."/>
            <person name="Lindquist E."/>
            <person name="Lucas S."/>
            <person name="Luebeck M."/>
            <person name="Luebeck P.S."/>
            <person name="Margeot A."/>
            <person name="Metz B."/>
            <person name="Misra M."/>
            <person name="Nevalainen H."/>
            <person name="Omann M."/>
            <person name="Packer N."/>
            <person name="Perrone G."/>
            <person name="Uresti-Rivera E.E."/>
            <person name="Salamov A."/>
            <person name="Schmoll M."/>
            <person name="Seiboth B."/>
            <person name="Shapiro H."/>
            <person name="Sukno S."/>
            <person name="Tamayo-Ramos J.A."/>
            <person name="Tisch D."/>
            <person name="Wiest A."/>
            <person name="Wilkinson H.H."/>
            <person name="Zhang M."/>
            <person name="Coutinho P.M."/>
            <person name="Kenerley C.M."/>
            <person name="Monte E."/>
            <person name="Baker S.E."/>
            <person name="Grigoriev I.V."/>
        </authorList>
    </citation>
    <scope>NUCLEOTIDE SEQUENCE [LARGE SCALE GENOMIC DNA]</scope>
    <source>
        <strain evidence="7">Gv29-8 / FGSC 10586</strain>
    </source>
</reference>
<feature type="compositionally biased region" description="Low complexity" evidence="2">
    <location>
        <begin position="313"/>
        <end position="324"/>
    </location>
</feature>
<feature type="compositionally biased region" description="Basic and acidic residues" evidence="2">
    <location>
        <begin position="489"/>
        <end position="499"/>
    </location>
</feature>